<evidence type="ECO:0000256" key="5">
    <source>
        <dbReference type="ARBA" id="ARBA00022741"/>
    </source>
</evidence>
<keyword evidence="3 11" id="KW-0723">Serine/threonine-protein kinase</keyword>
<dbReference type="SMART" id="SM00220">
    <property type="entry name" value="S_TKc"/>
    <property type="match status" value="1"/>
</dbReference>
<dbReference type="PROSITE" id="PS50011">
    <property type="entry name" value="PROTEIN_KINASE_DOM"/>
    <property type="match status" value="1"/>
</dbReference>
<dbReference type="OrthoDB" id="539158at2759"/>
<dbReference type="InterPro" id="IPR000719">
    <property type="entry name" value="Prot_kinase_dom"/>
</dbReference>
<evidence type="ECO:0000256" key="2">
    <source>
        <dbReference type="ARBA" id="ARBA00012513"/>
    </source>
</evidence>
<keyword evidence="6" id="KW-0418">Kinase</keyword>
<dbReference type="AlphaFoldDB" id="A0A9P0HQ12"/>
<comment type="catalytic activity">
    <reaction evidence="9">
        <text>L-seryl-[protein] + ATP = O-phospho-L-seryl-[protein] + ADP + H(+)</text>
        <dbReference type="Rhea" id="RHEA:17989"/>
        <dbReference type="Rhea" id="RHEA-COMP:9863"/>
        <dbReference type="Rhea" id="RHEA-COMP:11604"/>
        <dbReference type="ChEBI" id="CHEBI:15378"/>
        <dbReference type="ChEBI" id="CHEBI:29999"/>
        <dbReference type="ChEBI" id="CHEBI:30616"/>
        <dbReference type="ChEBI" id="CHEBI:83421"/>
        <dbReference type="ChEBI" id="CHEBI:456216"/>
        <dbReference type="EC" id="2.7.11.1"/>
    </reaction>
</comment>
<keyword evidence="4" id="KW-0808">Transferase</keyword>
<dbReference type="Proteomes" id="UP001152798">
    <property type="component" value="Chromosome 6"/>
</dbReference>
<dbReference type="InterPro" id="IPR008271">
    <property type="entry name" value="Ser/Thr_kinase_AS"/>
</dbReference>
<evidence type="ECO:0000313" key="14">
    <source>
        <dbReference type="Proteomes" id="UP001152798"/>
    </source>
</evidence>
<comment type="catalytic activity">
    <reaction evidence="8">
        <text>L-threonyl-[protein] + ATP = O-phospho-L-threonyl-[protein] + ADP + H(+)</text>
        <dbReference type="Rhea" id="RHEA:46608"/>
        <dbReference type="Rhea" id="RHEA-COMP:11060"/>
        <dbReference type="Rhea" id="RHEA-COMP:11605"/>
        <dbReference type="ChEBI" id="CHEBI:15378"/>
        <dbReference type="ChEBI" id="CHEBI:30013"/>
        <dbReference type="ChEBI" id="CHEBI:30616"/>
        <dbReference type="ChEBI" id="CHEBI:61977"/>
        <dbReference type="ChEBI" id="CHEBI:456216"/>
        <dbReference type="EC" id="2.7.11.1"/>
    </reaction>
</comment>
<keyword evidence="5 10" id="KW-0547">Nucleotide-binding</keyword>
<name>A0A9P0HQ12_NEZVI</name>
<evidence type="ECO:0000256" key="4">
    <source>
        <dbReference type="ARBA" id="ARBA00022679"/>
    </source>
</evidence>
<feature type="domain" description="Protein kinase" evidence="12">
    <location>
        <begin position="9"/>
        <end position="266"/>
    </location>
</feature>
<dbReference type="GO" id="GO:0005524">
    <property type="term" value="F:ATP binding"/>
    <property type="evidence" value="ECO:0007669"/>
    <property type="project" value="UniProtKB-UniRule"/>
</dbReference>
<evidence type="ECO:0000256" key="1">
    <source>
        <dbReference type="ARBA" id="ARBA00010791"/>
    </source>
</evidence>
<evidence type="ECO:0000256" key="10">
    <source>
        <dbReference type="PROSITE-ProRule" id="PRU10141"/>
    </source>
</evidence>
<evidence type="ECO:0000256" key="8">
    <source>
        <dbReference type="ARBA" id="ARBA00047899"/>
    </source>
</evidence>
<proteinExistence type="inferred from homology"/>
<dbReference type="Pfam" id="PF00069">
    <property type="entry name" value="Pkinase"/>
    <property type="match status" value="1"/>
</dbReference>
<dbReference type="GO" id="GO:0004674">
    <property type="term" value="F:protein serine/threonine kinase activity"/>
    <property type="evidence" value="ECO:0007669"/>
    <property type="project" value="UniProtKB-KW"/>
</dbReference>
<dbReference type="PANTHER" id="PTHR24346:SF107">
    <property type="entry name" value="SERINE_THREONINE-PROTEIN KINASE CHK1"/>
    <property type="match status" value="1"/>
</dbReference>
<evidence type="ECO:0000256" key="9">
    <source>
        <dbReference type="ARBA" id="ARBA00048679"/>
    </source>
</evidence>
<dbReference type="Gene3D" id="3.30.200.20">
    <property type="entry name" value="Phosphorylase Kinase, domain 1"/>
    <property type="match status" value="1"/>
</dbReference>
<dbReference type="InterPro" id="IPR017441">
    <property type="entry name" value="Protein_kinase_ATP_BS"/>
</dbReference>
<protein>
    <recommendedName>
        <fullName evidence="2">non-specific serine/threonine protein kinase</fullName>
        <ecNumber evidence="2">2.7.11.1</ecNumber>
    </recommendedName>
</protein>
<feature type="binding site" evidence="10">
    <location>
        <position position="38"/>
    </location>
    <ligand>
        <name>ATP</name>
        <dbReference type="ChEBI" id="CHEBI:30616"/>
    </ligand>
</feature>
<comment type="similarity">
    <text evidence="1">Belongs to the protein kinase superfamily. CAMK Ser/Thr protein kinase family. NIM1 subfamily.</text>
</comment>
<accession>A0A9P0HQ12</accession>
<dbReference type="Gene3D" id="1.10.510.10">
    <property type="entry name" value="Transferase(Phosphotransferase) domain 1"/>
    <property type="match status" value="1"/>
</dbReference>
<dbReference type="InterPro" id="IPR011009">
    <property type="entry name" value="Kinase-like_dom_sf"/>
</dbReference>
<keyword evidence="7 10" id="KW-0067">ATP-binding</keyword>
<evidence type="ECO:0000259" key="12">
    <source>
        <dbReference type="PROSITE" id="PS50011"/>
    </source>
</evidence>
<dbReference type="EC" id="2.7.11.1" evidence="2"/>
<dbReference type="PROSITE" id="PS00108">
    <property type="entry name" value="PROTEIN_KINASE_ST"/>
    <property type="match status" value="1"/>
</dbReference>
<evidence type="ECO:0000313" key="13">
    <source>
        <dbReference type="EMBL" id="CAH1405632.1"/>
    </source>
</evidence>
<evidence type="ECO:0000256" key="7">
    <source>
        <dbReference type="ARBA" id="ARBA00022840"/>
    </source>
</evidence>
<evidence type="ECO:0000256" key="6">
    <source>
        <dbReference type="ARBA" id="ARBA00022777"/>
    </source>
</evidence>
<dbReference type="GO" id="GO:0005737">
    <property type="term" value="C:cytoplasm"/>
    <property type="evidence" value="ECO:0007669"/>
    <property type="project" value="TreeGrafter"/>
</dbReference>
<dbReference type="GO" id="GO:0035556">
    <property type="term" value="P:intracellular signal transduction"/>
    <property type="evidence" value="ECO:0007669"/>
    <property type="project" value="TreeGrafter"/>
</dbReference>
<organism evidence="13 14">
    <name type="scientific">Nezara viridula</name>
    <name type="common">Southern green stink bug</name>
    <name type="synonym">Cimex viridulus</name>
    <dbReference type="NCBI Taxonomy" id="85310"/>
    <lineage>
        <taxon>Eukaryota</taxon>
        <taxon>Metazoa</taxon>
        <taxon>Ecdysozoa</taxon>
        <taxon>Arthropoda</taxon>
        <taxon>Hexapoda</taxon>
        <taxon>Insecta</taxon>
        <taxon>Pterygota</taxon>
        <taxon>Neoptera</taxon>
        <taxon>Paraneoptera</taxon>
        <taxon>Hemiptera</taxon>
        <taxon>Heteroptera</taxon>
        <taxon>Panheteroptera</taxon>
        <taxon>Pentatomomorpha</taxon>
        <taxon>Pentatomoidea</taxon>
        <taxon>Pentatomidae</taxon>
        <taxon>Pentatominae</taxon>
        <taxon>Nezara</taxon>
    </lineage>
</organism>
<dbReference type="PANTHER" id="PTHR24346">
    <property type="entry name" value="MAP/MICROTUBULE AFFINITY-REGULATING KINASE"/>
    <property type="match status" value="1"/>
</dbReference>
<dbReference type="SUPFAM" id="SSF56112">
    <property type="entry name" value="Protein kinase-like (PK-like)"/>
    <property type="match status" value="1"/>
</dbReference>
<gene>
    <name evidence="13" type="ORF">NEZAVI_LOCUS13798</name>
</gene>
<dbReference type="FunFam" id="1.10.510.10:FF:000301">
    <property type="entry name" value="Serine/threonine-protein kinase Chk1"/>
    <property type="match status" value="1"/>
</dbReference>
<evidence type="ECO:0000256" key="11">
    <source>
        <dbReference type="RuleBase" id="RU000304"/>
    </source>
</evidence>
<sequence length="446" mass="50329">MGTEFVEGWIISHTLGEGAYGEVKLVINKHTGDCVAMKVIDLAKGGDSVRACVEKEVKIHKLLKDKHLIRCYGSREQSNFFYIFLEYACHGELFDRIEPDVGMPPADAQKFMKQLIAGVSYLHRCGVTHRDIKPENLLLDKDDNLKISDLGLATVFRYNGMERTLEKKCGTLPYVAPEVLVRRYAAAPADIWSCGIVLVAMLAGELPWDKPHVDCEEYIAWKKGDYMNRPPWSKLDTIPLSLIKIILNHLPSARPTPQQIADHRWLKTPLKQSSKFPELEKKRLKENHVTLSQTVPSSCAVDAEVPTSFSQPTAPIEDLLICTQQIMATQTTVQNSLQKLVRRMTRFYLSLGGEDALNELTSVLEKLKLEWSATSEKVVTVCSIDRRKSPLIFKATVFVIQPGTTLIDFRLSKGDGLEFKRHFLSVRSSMKSFIVRPPSISEIPDF</sequence>
<dbReference type="Gene3D" id="3.30.310.80">
    <property type="entry name" value="Kinase associated domain 1, KA1"/>
    <property type="match status" value="1"/>
</dbReference>
<dbReference type="PROSITE" id="PS00107">
    <property type="entry name" value="PROTEIN_KINASE_ATP"/>
    <property type="match status" value="1"/>
</dbReference>
<keyword evidence="14" id="KW-1185">Reference proteome</keyword>
<evidence type="ECO:0000256" key="3">
    <source>
        <dbReference type="ARBA" id="ARBA00022527"/>
    </source>
</evidence>
<reference evidence="13" key="1">
    <citation type="submission" date="2022-01" db="EMBL/GenBank/DDBJ databases">
        <authorList>
            <person name="King R."/>
        </authorList>
    </citation>
    <scope>NUCLEOTIDE SEQUENCE</scope>
</reference>
<dbReference type="EMBL" id="OV725082">
    <property type="protein sequence ID" value="CAH1405632.1"/>
    <property type="molecule type" value="Genomic_DNA"/>
</dbReference>